<sequence length="182" mass="18783">AVSCFLGAADEEESTPKREPAPKGAVGAAAKGCCQSWTAEPATGSGAVGAAASASRASPGGSRHGFSPPHRSHPKSKRNMANRRWTGVGATSGVQASATKHHIQCSSWPDVEAILPKACLPEARILPGQAIQCVPQNVALWLALAKLSSYKVIELCGAEGTLQEPSGDCSKTEILNAMLWIG</sequence>
<dbReference type="EMBL" id="CAJNIZ010007480">
    <property type="protein sequence ID" value="CAE7258335.1"/>
    <property type="molecule type" value="Genomic_DNA"/>
</dbReference>
<feature type="compositionally biased region" description="Low complexity" evidence="1">
    <location>
        <begin position="42"/>
        <end position="61"/>
    </location>
</feature>
<feature type="region of interest" description="Disordered" evidence="1">
    <location>
        <begin position="41"/>
        <end position="82"/>
    </location>
</feature>
<accession>A0A812M7T0</accession>
<comment type="caution">
    <text evidence="2">The sequence shown here is derived from an EMBL/GenBank/DDBJ whole genome shotgun (WGS) entry which is preliminary data.</text>
</comment>
<feature type="region of interest" description="Disordered" evidence="1">
    <location>
        <begin position="1"/>
        <end position="25"/>
    </location>
</feature>
<gene>
    <name evidence="2" type="ORF">SPIL2461_LOCUS5332</name>
</gene>
<protein>
    <submittedName>
        <fullName evidence="2">Uncharacterized protein</fullName>
    </submittedName>
</protein>
<dbReference type="AlphaFoldDB" id="A0A812M7T0"/>
<dbReference type="OrthoDB" id="440128at2759"/>
<evidence type="ECO:0000313" key="2">
    <source>
        <dbReference type="EMBL" id="CAE7258335.1"/>
    </source>
</evidence>
<dbReference type="Proteomes" id="UP000649617">
    <property type="component" value="Unassembled WGS sequence"/>
</dbReference>
<proteinExistence type="predicted"/>
<keyword evidence="3" id="KW-1185">Reference proteome</keyword>
<evidence type="ECO:0000313" key="3">
    <source>
        <dbReference type="Proteomes" id="UP000649617"/>
    </source>
</evidence>
<feature type="compositionally biased region" description="Basic residues" evidence="1">
    <location>
        <begin position="70"/>
        <end position="81"/>
    </location>
</feature>
<feature type="non-terminal residue" evidence="2">
    <location>
        <position position="1"/>
    </location>
</feature>
<feature type="non-terminal residue" evidence="2">
    <location>
        <position position="182"/>
    </location>
</feature>
<evidence type="ECO:0000256" key="1">
    <source>
        <dbReference type="SAM" id="MobiDB-lite"/>
    </source>
</evidence>
<reference evidence="2" key="1">
    <citation type="submission" date="2021-02" db="EMBL/GenBank/DDBJ databases">
        <authorList>
            <person name="Dougan E. K."/>
            <person name="Rhodes N."/>
            <person name="Thang M."/>
            <person name="Chan C."/>
        </authorList>
    </citation>
    <scope>NUCLEOTIDE SEQUENCE</scope>
</reference>
<name>A0A812M7T0_SYMPI</name>
<organism evidence="2 3">
    <name type="scientific">Symbiodinium pilosum</name>
    <name type="common">Dinoflagellate</name>
    <dbReference type="NCBI Taxonomy" id="2952"/>
    <lineage>
        <taxon>Eukaryota</taxon>
        <taxon>Sar</taxon>
        <taxon>Alveolata</taxon>
        <taxon>Dinophyceae</taxon>
        <taxon>Suessiales</taxon>
        <taxon>Symbiodiniaceae</taxon>
        <taxon>Symbiodinium</taxon>
    </lineage>
</organism>